<proteinExistence type="inferred from homology"/>
<evidence type="ECO:0000259" key="2">
    <source>
        <dbReference type="Pfam" id="PF02861"/>
    </source>
</evidence>
<dbReference type="EMBL" id="JBGBZN010000002">
    <property type="protein sequence ID" value="MEY9472483.1"/>
    <property type="molecule type" value="Genomic_DNA"/>
</dbReference>
<dbReference type="SUPFAM" id="SSF81923">
    <property type="entry name" value="Double Clp-N motif"/>
    <property type="match status" value="1"/>
</dbReference>
<organism evidence="3 4">
    <name type="scientific">Bradyrhizobium yuanmingense</name>
    <dbReference type="NCBI Taxonomy" id="108015"/>
    <lineage>
        <taxon>Bacteria</taxon>
        <taxon>Pseudomonadati</taxon>
        <taxon>Pseudomonadota</taxon>
        <taxon>Alphaproteobacteria</taxon>
        <taxon>Hyphomicrobiales</taxon>
        <taxon>Nitrobacteraceae</taxon>
        <taxon>Bradyrhizobium</taxon>
    </lineage>
</organism>
<dbReference type="Proteomes" id="UP001565474">
    <property type="component" value="Unassembled WGS sequence"/>
</dbReference>
<gene>
    <name evidence="3" type="ORF">ABH992_004882</name>
</gene>
<keyword evidence="4" id="KW-1185">Reference proteome</keyword>
<dbReference type="Gene3D" id="2.40.10.10">
    <property type="entry name" value="Trypsin-like serine proteases"/>
    <property type="match status" value="2"/>
</dbReference>
<dbReference type="Pfam" id="PF13365">
    <property type="entry name" value="Trypsin_2"/>
    <property type="match status" value="1"/>
</dbReference>
<dbReference type="InterPro" id="IPR036628">
    <property type="entry name" value="Clp_N_dom_sf"/>
</dbReference>
<evidence type="ECO:0000313" key="3">
    <source>
        <dbReference type="EMBL" id="MEY9472483.1"/>
    </source>
</evidence>
<dbReference type="SUPFAM" id="SSF50494">
    <property type="entry name" value="Trypsin-like serine proteases"/>
    <property type="match status" value="1"/>
</dbReference>
<comment type="caution">
    <text evidence="3">The sequence shown here is derived from an EMBL/GenBank/DDBJ whole genome shotgun (WGS) entry which is preliminary data.</text>
</comment>
<evidence type="ECO:0000256" key="1">
    <source>
        <dbReference type="ARBA" id="ARBA00008675"/>
    </source>
</evidence>
<reference evidence="3 4" key="1">
    <citation type="submission" date="2024-07" db="EMBL/GenBank/DDBJ databases">
        <title>Genomic Encyclopedia of Type Strains, Phase V (KMG-V): Genome sequencing to study the core and pangenomes of soil and plant-associated prokaryotes.</title>
        <authorList>
            <person name="Whitman W."/>
        </authorList>
    </citation>
    <scope>NUCLEOTIDE SEQUENCE [LARGE SCALE GENOMIC DNA]</scope>
    <source>
        <strain evidence="3 4">USDA 222</strain>
    </source>
</reference>
<dbReference type="InterPro" id="IPR004176">
    <property type="entry name" value="Clp_R_N"/>
</dbReference>
<comment type="similarity">
    <text evidence="1">Belongs to the ClpA/ClpB family.</text>
</comment>
<dbReference type="InterPro" id="IPR009003">
    <property type="entry name" value="Peptidase_S1_PA"/>
</dbReference>
<evidence type="ECO:0000313" key="4">
    <source>
        <dbReference type="Proteomes" id="UP001565474"/>
    </source>
</evidence>
<dbReference type="RefSeq" id="WP_157785112.1">
    <property type="nucleotide sequence ID" value="NZ_JBGBYD010000002.1"/>
</dbReference>
<feature type="domain" description="Clp R" evidence="2">
    <location>
        <begin position="251"/>
        <end position="358"/>
    </location>
</feature>
<dbReference type="Pfam" id="PF02861">
    <property type="entry name" value="Clp_N"/>
    <property type="match status" value="1"/>
</dbReference>
<accession>A0ABV4GKK8</accession>
<dbReference type="InterPro" id="IPR043504">
    <property type="entry name" value="Peptidase_S1_PA_chymotrypsin"/>
</dbReference>
<sequence length="394" mass="43123">MLLSSVFLSDVAAIYIDNSTTQSFGTGRLIAPGLILTARHVVSAGAKASSDRGWNVRLILDRGTNGSWARGPRLANVIWRSTEADDLALLQFEKSRDSPTLAPIFAKYDFQAPLQEVDVAGFPEGRWHNCNVREYAMRGTLRIAEQGGPLTLTVSSADKPDNPSGWRGISGGVVGSLDRWNRLNIFGTVQEVPASFSGGQLSVSRIENAFACAEFLKCVTDANGFIPRLRRWDETPISLAPLLASPMNRQMAACRDRDVKFRSPHILACLLQLAPSFAQKCFNQAAEGVDRDVQRLVNRFISLQESSQSERGYEGAELSDNPIVRRAEQLAADSGEAFIDERHLLLAFFDSGSGFLKKLNEVLGEEVLVAAKTAAEKLRPTHSSPKETDLSTLD</sequence>
<protein>
    <recommendedName>
        <fullName evidence="2">Clp R domain-containing protein</fullName>
    </recommendedName>
</protein>
<name>A0ABV4GKK8_9BRAD</name>
<dbReference type="Gene3D" id="1.10.1780.10">
    <property type="entry name" value="Clp, N-terminal domain"/>
    <property type="match status" value="1"/>
</dbReference>